<dbReference type="Proteomes" id="UP001321186">
    <property type="component" value="Unassembled WGS sequence"/>
</dbReference>
<protein>
    <submittedName>
        <fullName evidence="2">CDP-glucose 4,6-dehydratase</fullName>
        <ecNumber evidence="2">4.2.1.45</ecNumber>
    </submittedName>
</protein>
<gene>
    <name evidence="2" type="primary">rfbG</name>
    <name evidence="2" type="ORF">G9H61_06625</name>
</gene>
<dbReference type="CDD" id="cd05252">
    <property type="entry name" value="CDP_GD_SDR_e"/>
    <property type="match status" value="1"/>
</dbReference>
<dbReference type="InterPro" id="IPR016040">
    <property type="entry name" value="NAD(P)-bd_dom"/>
</dbReference>
<evidence type="ECO:0000259" key="1">
    <source>
        <dbReference type="Pfam" id="PF16363"/>
    </source>
</evidence>
<keyword evidence="3" id="KW-1185">Reference proteome</keyword>
<dbReference type="RefSeq" id="WP_269009980.1">
    <property type="nucleotide sequence ID" value="NZ_JAANOH010000002.1"/>
</dbReference>
<dbReference type="PANTHER" id="PTHR43000">
    <property type="entry name" value="DTDP-D-GLUCOSE 4,6-DEHYDRATASE-RELATED"/>
    <property type="match status" value="1"/>
</dbReference>
<dbReference type="Gene3D" id="3.40.50.720">
    <property type="entry name" value="NAD(P)-binding Rossmann-like Domain"/>
    <property type="match status" value="1"/>
</dbReference>
<dbReference type="Pfam" id="PF16363">
    <property type="entry name" value="GDP_Man_Dehyd"/>
    <property type="match status" value="1"/>
</dbReference>
<evidence type="ECO:0000313" key="3">
    <source>
        <dbReference type="Proteomes" id="UP001321186"/>
    </source>
</evidence>
<dbReference type="InterPro" id="IPR036291">
    <property type="entry name" value="NAD(P)-bd_dom_sf"/>
</dbReference>
<organism evidence="2 3">
    <name type="scientific">Aquirufa ecclesiirivi</name>
    <dbReference type="NCBI Taxonomy" id="2715124"/>
    <lineage>
        <taxon>Bacteria</taxon>
        <taxon>Pseudomonadati</taxon>
        <taxon>Bacteroidota</taxon>
        <taxon>Cytophagia</taxon>
        <taxon>Cytophagales</taxon>
        <taxon>Flectobacillaceae</taxon>
        <taxon>Aquirufa</taxon>
    </lineage>
</organism>
<comment type="caution">
    <text evidence="2">The sequence shown here is derived from an EMBL/GenBank/DDBJ whole genome shotgun (WGS) entry which is preliminary data.</text>
</comment>
<accession>A0ABT4JFR3</accession>
<dbReference type="Gene3D" id="3.90.25.10">
    <property type="entry name" value="UDP-galactose 4-epimerase, domain 1"/>
    <property type="match status" value="1"/>
</dbReference>
<dbReference type="InterPro" id="IPR013445">
    <property type="entry name" value="CDP_4_6_deHydtase"/>
</dbReference>
<reference evidence="2 3" key="1">
    <citation type="submission" date="2020-03" db="EMBL/GenBank/DDBJ databases">
        <authorList>
            <person name="Pitt A."/>
            <person name="Hahn M.W."/>
        </authorList>
    </citation>
    <scope>NUCLEOTIDE SEQUENCE [LARGE SCALE GENOMIC DNA]</scope>
    <source>
        <strain evidence="2 3">5A-MARBSE</strain>
    </source>
</reference>
<dbReference type="EC" id="4.2.1.45" evidence="2"/>
<proteinExistence type="predicted"/>
<dbReference type="NCBIfam" id="TIGR02622">
    <property type="entry name" value="CDP_4_6_dhtase"/>
    <property type="match status" value="1"/>
</dbReference>
<dbReference type="GO" id="GO:0047733">
    <property type="term" value="F:CDP-glucose 4,6-dehydratase activity"/>
    <property type="evidence" value="ECO:0007669"/>
    <property type="project" value="UniProtKB-EC"/>
</dbReference>
<evidence type="ECO:0000313" key="2">
    <source>
        <dbReference type="EMBL" id="MCZ2475112.1"/>
    </source>
</evidence>
<keyword evidence="2" id="KW-0456">Lyase</keyword>
<name>A0ABT4JFR3_9BACT</name>
<sequence>MEDLLKKYQGKRVFITGHTGFKGTWLTYILTELGADVAGYALEPEMEPNHYNLLELRSKIQHIAGDVRDGDKLLQSIQAFQPEIVFHLAAQPLVKKSYDDPADTFSTNIMGGVNLLEAVKKCESVKSLVFITSDKCYENREWIWGYRENDPMGGHDPYSASKGAAELIFSAYQRSYFNFRTSLGSVSVRAGNVIGGGDWSKDRIIPDCIKAINEGNPVEIRNPKATRPWQHVLEPLSGYLLLGIKLLEDPERFSGSWNFGPSTSEVRTVVEVANKIVQHIGQGSVKITGDASNHHEANLLQLNCDKAHQLLNWYPRWHVEETLHMTASWFKDFMDGKNMKEVTKNQVYAYFPELV</sequence>
<feature type="domain" description="NAD(P)-binding" evidence="1">
    <location>
        <begin position="14"/>
        <end position="325"/>
    </location>
</feature>
<dbReference type="EMBL" id="JAANOH010000002">
    <property type="protein sequence ID" value="MCZ2475112.1"/>
    <property type="molecule type" value="Genomic_DNA"/>
</dbReference>
<dbReference type="SUPFAM" id="SSF51735">
    <property type="entry name" value="NAD(P)-binding Rossmann-fold domains"/>
    <property type="match status" value="1"/>
</dbReference>